<feature type="transmembrane region" description="Helical" evidence="1">
    <location>
        <begin position="257"/>
        <end position="273"/>
    </location>
</feature>
<reference evidence="3 4" key="1">
    <citation type="submission" date="2020-07" db="EMBL/GenBank/DDBJ databases">
        <title>Sequencing the genomes of 1000 actinobacteria strains.</title>
        <authorList>
            <person name="Klenk H.-P."/>
        </authorList>
    </citation>
    <scope>NUCLEOTIDE SEQUENCE [LARGE SCALE GENOMIC DNA]</scope>
    <source>
        <strain evidence="3 4">DSM 15664</strain>
    </source>
</reference>
<dbReference type="Pfam" id="PF01757">
    <property type="entry name" value="Acyl_transf_3"/>
    <property type="match status" value="1"/>
</dbReference>
<evidence type="ECO:0000313" key="3">
    <source>
        <dbReference type="EMBL" id="NYJ17409.1"/>
    </source>
</evidence>
<keyword evidence="1" id="KW-0812">Transmembrane</keyword>
<keyword evidence="3" id="KW-0808">Transferase</keyword>
<protein>
    <submittedName>
        <fullName evidence="3">Fucose 4-O-acetylase-like acetyltransferase</fullName>
    </submittedName>
</protein>
<feature type="transmembrane region" description="Helical" evidence="1">
    <location>
        <begin position="150"/>
        <end position="171"/>
    </location>
</feature>
<accession>A0A7Z0E9H5</accession>
<feature type="domain" description="Acyltransferase 3" evidence="2">
    <location>
        <begin position="6"/>
        <end position="304"/>
    </location>
</feature>
<evidence type="ECO:0000256" key="1">
    <source>
        <dbReference type="SAM" id="Phobius"/>
    </source>
</evidence>
<name>A0A7Z0E9H5_9MICC</name>
<dbReference type="RefSeq" id="WP_179442129.1">
    <property type="nucleotide sequence ID" value="NZ_BAAALK010000002.1"/>
</dbReference>
<feature type="transmembrane region" description="Helical" evidence="1">
    <location>
        <begin position="127"/>
        <end position="144"/>
    </location>
</feature>
<feature type="transmembrane region" description="Helical" evidence="1">
    <location>
        <begin position="223"/>
        <end position="245"/>
    </location>
</feature>
<dbReference type="InterPro" id="IPR002656">
    <property type="entry name" value="Acyl_transf_3_dom"/>
</dbReference>
<dbReference type="PANTHER" id="PTHR37312:SF1">
    <property type="entry name" value="MEMBRANE-BOUND ACYLTRANSFERASE YKRP-RELATED"/>
    <property type="match status" value="1"/>
</dbReference>
<feature type="transmembrane region" description="Helical" evidence="1">
    <location>
        <begin position="37"/>
        <end position="56"/>
    </location>
</feature>
<feature type="transmembrane region" description="Helical" evidence="1">
    <location>
        <begin position="285"/>
        <end position="305"/>
    </location>
</feature>
<keyword evidence="4" id="KW-1185">Reference proteome</keyword>
<keyword evidence="1" id="KW-1133">Transmembrane helix</keyword>
<dbReference type="AlphaFoldDB" id="A0A7Z0E9H5"/>
<dbReference type="InterPro" id="IPR052734">
    <property type="entry name" value="Nod_factor_acetyltransferase"/>
</dbReference>
<feature type="transmembrane region" description="Helical" evidence="1">
    <location>
        <begin position="98"/>
        <end position="115"/>
    </location>
</feature>
<dbReference type="PANTHER" id="PTHR37312">
    <property type="entry name" value="MEMBRANE-BOUND ACYLTRANSFERASE YKRP-RELATED"/>
    <property type="match status" value="1"/>
</dbReference>
<dbReference type="Proteomes" id="UP000560069">
    <property type="component" value="Unassembled WGS sequence"/>
</dbReference>
<feature type="transmembrane region" description="Helical" evidence="1">
    <location>
        <begin position="12"/>
        <end position="31"/>
    </location>
</feature>
<gene>
    <name evidence="3" type="ORF">HNR11_001943</name>
</gene>
<evidence type="ECO:0000259" key="2">
    <source>
        <dbReference type="Pfam" id="PF01757"/>
    </source>
</evidence>
<proteinExistence type="predicted"/>
<feature type="transmembrane region" description="Helical" evidence="1">
    <location>
        <begin position="68"/>
        <end position="86"/>
    </location>
</feature>
<feature type="transmembrane region" description="Helical" evidence="1">
    <location>
        <begin position="183"/>
        <end position="199"/>
    </location>
</feature>
<comment type="caution">
    <text evidence="3">The sequence shown here is derived from an EMBL/GenBank/DDBJ whole genome shotgun (WGS) entry which is preliminary data.</text>
</comment>
<keyword evidence="1" id="KW-0472">Membrane</keyword>
<dbReference type="GO" id="GO:0016747">
    <property type="term" value="F:acyltransferase activity, transferring groups other than amino-acyl groups"/>
    <property type="evidence" value="ECO:0007669"/>
    <property type="project" value="InterPro"/>
</dbReference>
<evidence type="ECO:0000313" key="4">
    <source>
        <dbReference type="Proteomes" id="UP000560069"/>
    </source>
</evidence>
<organism evidence="3 4">
    <name type="scientific">Nesterenkonia sandarakina</name>
    <dbReference type="NCBI Taxonomy" id="272918"/>
    <lineage>
        <taxon>Bacteria</taxon>
        <taxon>Bacillati</taxon>
        <taxon>Actinomycetota</taxon>
        <taxon>Actinomycetes</taxon>
        <taxon>Micrococcales</taxon>
        <taxon>Micrococcaceae</taxon>
        <taxon>Nesterenkonia</taxon>
    </lineage>
</organism>
<dbReference type="EMBL" id="JACCFQ010000001">
    <property type="protein sequence ID" value="NYJ17409.1"/>
    <property type="molecule type" value="Genomic_DNA"/>
</dbReference>
<sequence length="354" mass="39612">MGQRNHRLDRAKGALVYLVVLGHLFAAVTPWDDALLRVFQTVIYSFHMPAFVFLAGITAKSDRLPQRVTFFLVLLATALPLYYGWMSLLGLNPDFDPLVPYWITWFLLAMVWWTLSTPLIERFPRALLGISLLAALFGGIIPTYDYELSLSRTLVFWPFFVVGKLYGSRILSWAGDRTNPQKAGLALAAALPMLLFYLNDTDKIWFYGVRNFEWHEVPVPEGAAARAIVGLSAALSTVAFCSFVSNKPGYLGTVGRHSLAVYLLHGFVIRALNPPLGQSLDHVPSWVMVLSCILLAGLITWLFALKPFNAGLRAYGEGVTQVILSPLYRILLPAIRATTRRTGPRRRRNESDAR</sequence>